<keyword evidence="7" id="KW-0325">Glycoprotein</keyword>
<feature type="transmembrane region" description="Helical" evidence="8">
    <location>
        <begin position="752"/>
        <end position="778"/>
    </location>
</feature>
<evidence type="ECO:0000256" key="5">
    <source>
        <dbReference type="ARBA" id="ARBA00022989"/>
    </source>
</evidence>
<protein>
    <recommendedName>
        <fullName evidence="9">Cas1p 10 TM acyl transferase domain-containing protein</fullName>
    </recommendedName>
</protein>
<dbReference type="GO" id="GO:0005794">
    <property type="term" value="C:Golgi apparatus"/>
    <property type="evidence" value="ECO:0007669"/>
    <property type="project" value="UniProtKB-ARBA"/>
</dbReference>
<keyword evidence="4 8" id="KW-0812">Transmembrane</keyword>
<reference evidence="10 11" key="1">
    <citation type="submission" date="2020-03" db="EMBL/GenBank/DDBJ databases">
        <title>Draft Genome Sequence of Cudoniella acicularis.</title>
        <authorList>
            <person name="Buettner E."/>
            <person name="Kellner H."/>
        </authorList>
    </citation>
    <scope>NUCLEOTIDE SEQUENCE [LARGE SCALE GENOMIC DNA]</scope>
    <source>
        <strain evidence="10 11">DSM 108380</strain>
    </source>
</reference>
<feature type="transmembrane region" description="Helical" evidence="8">
    <location>
        <begin position="364"/>
        <end position="387"/>
    </location>
</feature>
<evidence type="ECO:0000313" key="10">
    <source>
        <dbReference type="EMBL" id="KAF4635344.1"/>
    </source>
</evidence>
<evidence type="ECO:0000256" key="6">
    <source>
        <dbReference type="ARBA" id="ARBA00023136"/>
    </source>
</evidence>
<evidence type="ECO:0000259" key="9">
    <source>
        <dbReference type="Pfam" id="PF07779"/>
    </source>
</evidence>
<keyword evidence="5 8" id="KW-1133">Transmembrane helix</keyword>
<evidence type="ECO:0000313" key="11">
    <source>
        <dbReference type="Proteomes" id="UP000566819"/>
    </source>
</evidence>
<dbReference type="Proteomes" id="UP000566819">
    <property type="component" value="Unassembled WGS sequence"/>
</dbReference>
<proteinExistence type="inferred from homology"/>
<evidence type="ECO:0000256" key="3">
    <source>
        <dbReference type="ARBA" id="ARBA00022679"/>
    </source>
</evidence>
<dbReference type="GO" id="GO:0016020">
    <property type="term" value="C:membrane"/>
    <property type="evidence" value="ECO:0007669"/>
    <property type="project" value="UniProtKB-SubCell"/>
</dbReference>
<feature type="transmembrane region" description="Helical" evidence="8">
    <location>
        <begin position="568"/>
        <end position="591"/>
    </location>
</feature>
<dbReference type="InterPro" id="IPR012419">
    <property type="entry name" value="Cas1_AcylTrans_dom"/>
</dbReference>
<comment type="subcellular location">
    <subcellularLocation>
        <location evidence="1">Membrane</location>
        <topology evidence="1">Multi-pass membrane protein</topology>
    </subcellularLocation>
</comment>
<evidence type="ECO:0000256" key="1">
    <source>
        <dbReference type="ARBA" id="ARBA00004141"/>
    </source>
</evidence>
<evidence type="ECO:0000256" key="8">
    <source>
        <dbReference type="SAM" id="Phobius"/>
    </source>
</evidence>
<keyword evidence="3" id="KW-0808">Transferase</keyword>
<organism evidence="10 11">
    <name type="scientific">Cudoniella acicularis</name>
    <dbReference type="NCBI Taxonomy" id="354080"/>
    <lineage>
        <taxon>Eukaryota</taxon>
        <taxon>Fungi</taxon>
        <taxon>Dikarya</taxon>
        <taxon>Ascomycota</taxon>
        <taxon>Pezizomycotina</taxon>
        <taxon>Leotiomycetes</taxon>
        <taxon>Helotiales</taxon>
        <taxon>Tricladiaceae</taxon>
        <taxon>Cudoniella</taxon>
    </lineage>
</organism>
<dbReference type="OrthoDB" id="1932925at2759"/>
<feature type="transmembrane region" description="Helical" evidence="8">
    <location>
        <begin position="333"/>
        <end position="352"/>
    </location>
</feature>
<name>A0A8H4RSQ3_9HELO</name>
<evidence type="ECO:0000256" key="7">
    <source>
        <dbReference type="ARBA" id="ARBA00023180"/>
    </source>
</evidence>
<evidence type="ECO:0000256" key="4">
    <source>
        <dbReference type="ARBA" id="ARBA00022692"/>
    </source>
</evidence>
<feature type="domain" description="Cas1p 10 TM acyl transferase" evidence="9">
    <location>
        <begin position="319"/>
        <end position="783"/>
    </location>
</feature>
<feature type="transmembrane region" description="Helical" evidence="8">
    <location>
        <begin position="642"/>
        <end position="671"/>
    </location>
</feature>
<feature type="transmembrane region" description="Helical" evidence="8">
    <location>
        <begin position="528"/>
        <end position="547"/>
    </location>
</feature>
<comment type="caution">
    <text evidence="10">The sequence shown here is derived from an EMBL/GenBank/DDBJ whole genome shotgun (WGS) entry which is preliminary data.</text>
</comment>
<dbReference type="AlphaFoldDB" id="A0A8H4RSQ3"/>
<accession>A0A8H4RSQ3</accession>
<evidence type="ECO:0000256" key="2">
    <source>
        <dbReference type="ARBA" id="ARBA00010666"/>
    </source>
</evidence>
<feature type="transmembrane region" description="Helical" evidence="8">
    <location>
        <begin position="683"/>
        <end position="701"/>
    </location>
</feature>
<dbReference type="GO" id="GO:0005975">
    <property type="term" value="P:carbohydrate metabolic process"/>
    <property type="evidence" value="ECO:0007669"/>
    <property type="project" value="UniProtKB-ARBA"/>
</dbReference>
<dbReference type="PANTHER" id="PTHR13533:SF1">
    <property type="entry name" value="N-ACETYLNEURAMINATE 9-O-ACETYLTRANSFERASE"/>
    <property type="match status" value="1"/>
</dbReference>
<keyword evidence="11" id="KW-1185">Reference proteome</keyword>
<dbReference type="Pfam" id="PF07779">
    <property type="entry name" value="Cas1_AcylT"/>
    <property type="match status" value="1"/>
</dbReference>
<feature type="transmembrane region" description="Helical" evidence="8">
    <location>
        <begin position="603"/>
        <end position="622"/>
    </location>
</feature>
<dbReference type="GO" id="GO:0016740">
    <property type="term" value="F:transferase activity"/>
    <property type="evidence" value="ECO:0007669"/>
    <property type="project" value="UniProtKB-KW"/>
</dbReference>
<gene>
    <name evidence="10" type="ORF">G7Y89_g2769</name>
</gene>
<feature type="transmembrane region" description="Helical" evidence="8">
    <location>
        <begin position="12"/>
        <end position="33"/>
    </location>
</feature>
<keyword evidence="6 8" id="KW-0472">Membrane</keyword>
<dbReference type="PANTHER" id="PTHR13533">
    <property type="entry name" value="N-ACETYLNEURAMINATE 9-O-ACETYLTRANSFERASE"/>
    <property type="match status" value="1"/>
</dbReference>
<sequence>MLRFNVAYQAKARFEVAIRLLLFVVVVGVIYRYCWGDFSDPYKCGALLNKGQWLDPSPRRPSQNNFRNWQPPGCIMHEYKKRDIRDCFQKQRIVFVGDSTTRQVFWAVAEKLDQERADLEVAEMLDSKLKHRDLEFVSDGVAVQFIWDPWLNSTALEWELKKFKTYPSRDEARPNEELGDSPGSILLGAPRDSVDAVIPFMDHNLEDQAVLTSPSISNQKQPPNLLLLAPVQVPWYESLSSSGEETVTPGKIDQMNDYLQQVSANSYADVIWSYSLMSWAGHGTYEESGMHVIDSVAHRKADIILNLRCNADATKHGYPFDRTCCTNYVPLKATQWAILFVGMMVLPILRFFRRRHIPRLSSLLPPTNVLAALITFALVMCFCFYADRTQIFEKSQKHFQTHEFLSACVIIAIGGIFTAKRNKTSVTDDPKTSTSVEDDFMPRDQTDEWKGWMQFFILIYHYTHGSKILPIYKVVRLLVSSYLFLTGFSHTLYLLEREDYSLQRVVRVLLRLNLLSCALPFMMGTDYLFYHFASLASFWFLVIYTTLKFGSGRNDNLVFVMGKIFLSTTVTTAFTKMPGVLEFVSALLWYIFRISWNMKEWRFRAFLDMYIVYVGMITAVLFDRSRKLRSGFVSPKTNIDKVIMLIITHYRIFQVVIVSSSIAVLPGFWLLSSIHTKKEDFNWWHPYISFVPILAFIILRNSHNLLREYHSGLFAWLGRFSLETYVLQYHIWLAGDTKGLLRLGLFDRWTEAAILTPIFLWVSYSTAVATPVLTNWVLGETTSHDRAKGNVTVLKDSPYYLSNVRNGEPTPSKGIKFELRRGRIARLWSKHMPLDPYWKLVVILGIMWIGNVTYK</sequence>
<dbReference type="EMBL" id="JAAMPI010000125">
    <property type="protein sequence ID" value="KAF4635344.1"/>
    <property type="molecule type" value="Genomic_DNA"/>
</dbReference>
<comment type="similarity">
    <text evidence="2">Belongs to the PC-esterase family. CASD1 subfamily.</text>
</comment>
<feature type="transmembrane region" description="Helical" evidence="8">
    <location>
        <begin position="399"/>
        <end position="419"/>
    </location>
</feature>